<evidence type="ECO:0000313" key="4">
    <source>
        <dbReference type="Proteomes" id="UP000051562"/>
    </source>
</evidence>
<dbReference type="InterPro" id="IPR012495">
    <property type="entry name" value="TadE-like_dom"/>
</dbReference>
<proteinExistence type="predicted"/>
<gene>
    <name evidence="3" type="ORF">ARD30_07805</name>
</gene>
<keyword evidence="4" id="KW-1185">Reference proteome</keyword>
<accession>A0A0Q3IAR5</accession>
<dbReference type="AlphaFoldDB" id="A0A0Q3IAR5"/>
<dbReference type="STRING" id="53254.SAMN05660750_02674"/>
<protein>
    <recommendedName>
        <fullName evidence="2">TadE-like domain-containing protein</fullName>
    </recommendedName>
</protein>
<feature type="domain" description="TadE-like" evidence="2">
    <location>
        <begin position="27"/>
        <end position="64"/>
    </location>
</feature>
<evidence type="ECO:0000313" key="3">
    <source>
        <dbReference type="EMBL" id="KQK32048.1"/>
    </source>
</evidence>
<evidence type="ECO:0000256" key="1">
    <source>
        <dbReference type="SAM" id="Phobius"/>
    </source>
</evidence>
<feature type="transmembrane region" description="Helical" evidence="1">
    <location>
        <begin position="21"/>
        <end position="44"/>
    </location>
</feature>
<comment type="caution">
    <text evidence="3">The sequence shown here is derived from an EMBL/GenBank/DDBJ whole genome shotgun (WGS) entry which is preliminary data.</text>
</comment>
<name>A0A0Q3IAR5_9HYPH</name>
<keyword evidence="1" id="KW-1133">Transmembrane helix</keyword>
<dbReference type="Pfam" id="PF07811">
    <property type="entry name" value="TadE"/>
    <property type="match status" value="1"/>
</dbReference>
<organism evidence="3 4">
    <name type="scientific">Bosea thiooxidans</name>
    <dbReference type="NCBI Taxonomy" id="53254"/>
    <lineage>
        <taxon>Bacteria</taxon>
        <taxon>Pseudomonadati</taxon>
        <taxon>Pseudomonadota</taxon>
        <taxon>Alphaproteobacteria</taxon>
        <taxon>Hyphomicrobiales</taxon>
        <taxon>Boseaceae</taxon>
        <taxon>Bosea</taxon>
    </lineage>
</organism>
<sequence length="218" mass="23358">MKAAGMITRANRARRRSGRAFGRNADGVAAVEFAFIFPVMLVAYCGLVDVAQMVMVNRKVTQLTSTLSDLTARSKQAVSTNEIAAIFEAANTVLMPYDTTKVKMAVASVVIDSNKIARVCWVQQPAVDPLKPNDGPPLFAVPKAGDVVTVPDSVRVPNTSVIMARAAYRFVPLAGYLDKLEVTLGDHPVYTRPRAGQAGGTANIEQIVRIDTPACPKA</sequence>
<dbReference type="EMBL" id="LMAR01000007">
    <property type="protein sequence ID" value="KQK32048.1"/>
    <property type="molecule type" value="Genomic_DNA"/>
</dbReference>
<reference evidence="3 4" key="1">
    <citation type="submission" date="2015-10" db="EMBL/GenBank/DDBJ databases">
        <title>Draft genome of Bosea thiooxidans.</title>
        <authorList>
            <person name="Wang X."/>
        </authorList>
    </citation>
    <scope>NUCLEOTIDE SEQUENCE [LARGE SCALE GENOMIC DNA]</scope>
    <source>
        <strain evidence="3 4">CGMCC 9174</strain>
    </source>
</reference>
<keyword evidence="1" id="KW-0812">Transmembrane</keyword>
<keyword evidence="1" id="KW-0472">Membrane</keyword>
<dbReference type="Proteomes" id="UP000051562">
    <property type="component" value="Unassembled WGS sequence"/>
</dbReference>
<evidence type="ECO:0000259" key="2">
    <source>
        <dbReference type="Pfam" id="PF07811"/>
    </source>
</evidence>